<dbReference type="EMBL" id="JBCGBO010000006">
    <property type="protein sequence ID" value="KAK9194912.1"/>
    <property type="molecule type" value="Genomic_DNA"/>
</dbReference>
<dbReference type="Gene3D" id="3.40.50.2000">
    <property type="entry name" value="Glycogen Phosphorylase B"/>
    <property type="match status" value="1"/>
</dbReference>
<keyword evidence="2" id="KW-1185">Reference proteome</keyword>
<name>A0AAP0M2I4_9ROSI</name>
<evidence type="ECO:0000313" key="2">
    <source>
        <dbReference type="Proteomes" id="UP001428341"/>
    </source>
</evidence>
<dbReference type="SUPFAM" id="SSF53756">
    <property type="entry name" value="UDP-Glycosyltransferase/glycogen phosphorylase"/>
    <property type="match status" value="1"/>
</dbReference>
<organism evidence="1 2">
    <name type="scientific">Citrus x changshan-huyou</name>
    <dbReference type="NCBI Taxonomy" id="2935761"/>
    <lineage>
        <taxon>Eukaryota</taxon>
        <taxon>Viridiplantae</taxon>
        <taxon>Streptophyta</taxon>
        <taxon>Embryophyta</taxon>
        <taxon>Tracheophyta</taxon>
        <taxon>Spermatophyta</taxon>
        <taxon>Magnoliopsida</taxon>
        <taxon>eudicotyledons</taxon>
        <taxon>Gunneridae</taxon>
        <taxon>Pentapetalae</taxon>
        <taxon>rosids</taxon>
        <taxon>malvids</taxon>
        <taxon>Sapindales</taxon>
        <taxon>Rutaceae</taxon>
        <taxon>Aurantioideae</taxon>
        <taxon>Citrus</taxon>
    </lineage>
</organism>
<proteinExistence type="predicted"/>
<protein>
    <submittedName>
        <fullName evidence="1">Uncharacterized protein</fullName>
    </submittedName>
</protein>
<gene>
    <name evidence="1" type="ORF">WN944_005619</name>
</gene>
<accession>A0AAP0M2I4</accession>
<evidence type="ECO:0000313" key="1">
    <source>
        <dbReference type="EMBL" id="KAK9194912.1"/>
    </source>
</evidence>
<sequence>MQRPHAPAQGHVLPLLELPQCLIKHSFRITFVNTEYNHKRVIDASGQKNSIGDQIKLVSIPDRMEPEEDRNDWVN</sequence>
<dbReference type="Proteomes" id="UP001428341">
    <property type="component" value="Unassembled WGS sequence"/>
</dbReference>
<comment type="caution">
    <text evidence="1">The sequence shown here is derived from an EMBL/GenBank/DDBJ whole genome shotgun (WGS) entry which is preliminary data.</text>
</comment>
<reference evidence="1 2" key="1">
    <citation type="submission" date="2024-05" db="EMBL/GenBank/DDBJ databases">
        <title>Haplotype-resolved chromosome-level genome assembly of Huyou (Citrus changshanensis).</title>
        <authorList>
            <person name="Miao C."/>
            <person name="Chen W."/>
            <person name="Wu Y."/>
            <person name="Wang L."/>
            <person name="Zhao S."/>
            <person name="Grierson D."/>
            <person name="Xu C."/>
            <person name="Chen K."/>
        </authorList>
    </citation>
    <scope>NUCLEOTIDE SEQUENCE [LARGE SCALE GENOMIC DNA]</scope>
    <source>
        <strain evidence="1">01-14</strain>
        <tissue evidence="1">Leaf</tissue>
    </source>
</reference>
<dbReference type="AlphaFoldDB" id="A0AAP0M2I4"/>